<gene>
    <name evidence="3" type="ORF">GCM10007304_24860</name>
</gene>
<dbReference type="InterPro" id="IPR025714">
    <property type="entry name" value="Methyltranfer_dom"/>
</dbReference>
<dbReference type="SUPFAM" id="SSF53335">
    <property type="entry name" value="S-adenosyl-L-methionine-dependent methyltransferases"/>
    <property type="match status" value="1"/>
</dbReference>
<dbReference type="Proteomes" id="UP000654257">
    <property type="component" value="Unassembled WGS sequence"/>
</dbReference>
<evidence type="ECO:0000259" key="1">
    <source>
        <dbReference type="Pfam" id="PF13847"/>
    </source>
</evidence>
<evidence type="ECO:0000313" key="4">
    <source>
        <dbReference type="Proteomes" id="UP000654257"/>
    </source>
</evidence>
<dbReference type="Gene3D" id="1.10.10.10">
    <property type="entry name" value="Winged helix-like DNA-binding domain superfamily/Winged helix DNA-binding domain"/>
    <property type="match status" value="1"/>
</dbReference>
<feature type="domain" description="S-adenosylmethionine-dependent methyltransferase Rv2258c-like winged HTH" evidence="2">
    <location>
        <begin position="26"/>
        <end position="98"/>
    </location>
</feature>
<reference evidence="3" key="1">
    <citation type="journal article" date="2014" name="Int. J. Syst. Evol. Microbiol.">
        <title>Complete genome sequence of Corynebacterium casei LMG S-19264T (=DSM 44701T), isolated from a smear-ripened cheese.</title>
        <authorList>
            <consortium name="US DOE Joint Genome Institute (JGI-PGF)"/>
            <person name="Walter F."/>
            <person name="Albersmeier A."/>
            <person name="Kalinowski J."/>
            <person name="Ruckert C."/>
        </authorList>
    </citation>
    <scope>NUCLEOTIDE SEQUENCE</scope>
    <source>
        <strain evidence="3">CCM 7905</strain>
    </source>
</reference>
<keyword evidence="4" id="KW-1185">Reference proteome</keyword>
<organism evidence="3 4">
    <name type="scientific">Rhodococcoides trifolii</name>
    <dbReference type="NCBI Taxonomy" id="908250"/>
    <lineage>
        <taxon>Bacteria</taxon>
        <taxon>Bacillati</taxon>
        <taxon>Actinomycetota</taxon>
        <taxon>Actinomycetes</taxon>
        <taxon>Mycobacteriales</taxon>
        <taxon>Nocardiaceae</taxon>
        <taxon>Rhodococcoides</taxon>
    </lineage>
</organism>
<dbReference type="RefSeq" id="WP_188545063.1">
    <property type="nucleotide sequence ID" value="NZ_BMCU01000002.1"/>
</dbReference>
<evidence type="ECO:0000313" key="3">
    <source>
        <dbReference type="EMBL" id="GGG09787.1"/>
    </source>
</evidence>
<evidence type="ECO:0000259" key="2">
    <source>
        <dbReference type="Pfam" id="PF21320"/>
    </source>
</evidence>
<dbReference type="GO" id="GO:0008168">
    <property type="term" value="F:methyltransferase activity"/>
    <property type="evidence" value="ECO:0007669"/>
    <property type="project" value="UniProtKB-KW"/>
</dbReference>
<dbReference type="InterPro" id="IPR053173">
    <property type="entry name" value="SAM-binding_MTase"/>
</dbReference>
<name>A0A917FWW9_9NOCA</name>
<dbReference type="CDD" id="cd02440">
    <property type="entry name" value="AdoMet_MTases"/>
    <property type="match status" value="1"/>
</dbReference>
<sequence>MTASHPELTTDQFAAKIFDVVRGAASAQALYLGDRLGWYRTLADHGPSTATELAERSGTDARYAREWLEQQVVSGVLTADLAHDPVRFELPRAHAAVLVDTESTSFMLPLARLFAATGVRLPDLVQAYRTGGGVSWAQLGVDAREAQGAMNRPVFSTQLTIELLPLVPDLHQLLTAGGRVADIGCGEGWASIALAVGYPSLHVHGIDVDAPSIAAAARNASERGVADRVTFDVADAAELRDAAYDAVFAFECIHDLPDPVGVLAAMRRIAEPGAPVIVMDERTADVFTPDAGPVEELLYGYSILCCLPDGKSHENTVATGTVMRASTLDTYARSAGFDGASVLPIDHEFFRFYRLQ</sequence>
<dbReference type="InterPro" id="IPR048711">
    <property type="entry name" value="WHD_Rv2258c"/>
</dbReference>
<accession>A0A917FWW9</accession>
<dbReference type="InterPro" id="IPR029063">
    <property type="entry name" value="SAM-dependent_MTases_sf"/>
</dbReference>
<dbReference type="Pfam" id="PF13847">
    <property type="entry name" value="Methyltransf_31"/>
    <property type="match status" value="1"/>
</dbReference>
<dbReference type="InterPro" id="IPR036390">
    <property type="entry name" value="WH_DNA-bd_sf"/>
</dbReference>
<protein>
    <submittedName>
        <fullName evidence="3">SAM-dependent methyltransferase</fullName>
    </submittedName>
</protein>
<dbReference type="SUPFAM" id="SSF46785">
    <property type="entry name" value="Winged helix' DNA-binding domain"/>
    <property type="match status" value="1"/>
</dbReference>
<dbReference type="Gene3D" id="3.40.50.150">
    <property type="entry name" value="Vaccinia Virus protein VP39"/>
    <property type="match status" value="1"/>
</dbReference>
<dbReference type="PANTHER" id="PTHR45128">
    <property type="entry name" value="METHYLTRANSFERASE TYPE 11"/>
    <property type="match status" value="1"/>
</dbReference>
<reference evidence="3" key="2">
    <citation type="submission" date="2020-09" db="EMBL/GenBank/DDBJ databases">
        <authorList>
            <person name="Sun Q."/>
            <person name="Sedlacek I."/>
        </authorList>
    </citation>
    <scope>NUCLEOTIDE SEQUENCE</scope>
    <source>
        <strain evidence="3">CCM 7905</strain>
    </source>
</reference>
<feature type="domain" description="Methyltransferase" evidence="1">
    <location>
        <begin position="176"/>
        <end position="283"/>
    </location>
</feature>
<keyword evidence="3" id="KW-0489">Methyltransferase</keyword>
<dbReference type="Pfam" id="PF21320">
    <property type="entry name" value="WHD_Rv2258c"/>
    <property type="match status" value="1"/>
</dbReference>
<dbReference type="InterPro" id="IPR036388">
    <property type="entry name" value="WH-like_DNA-bd_sf"/>
</dbReference>
<dbReference type="GO" id="GO:0032259">
    <property type="term" value="P:methylation"/>
    <property type="evidence" value="ECO:0007669"/>
    <property type="project" value="UniProtKB-KW"/>
</dbReference>
<comment type="caution">
    <text evidence="3">The sequence shown here is derived from an EMBL/GenBank/DDBJ whole genome shotgun (WGS) entry which is preliminary data.</text>
</comment>
<dbReference type="EMBL" id="BMCU01000002">
    <property type="protein sequence ID" value="GGG09787.1"/>
    <property type="molecule type" value="Genomic_DNA"/>
</dbReference>
<keyword evidence="3" id="KW-0808">Transferase</keyword>
<proteinExistence type="predicted"/>
<dbReference type="AlphaFoldDB" id="A0A917FWW9"/>